<dbReference type="GO" id="GO:0003858">
    <property type="term" value="F:3-hydroxybutyrate dehydrogenase activity"/>
    <property type="evidence" value="ECO:0007669"/>
    <property type="project" value="UniProtKB-EC"/>
</dbReference>
<name>A0A8S3VJH1_MYTED</name>
<reference evidence="3" key="1">
    <citation type="submission" date="2021-03" db="EMBL/GenBank/DDBJ databases">
        <authorList>
            <person name="Bekaert M."/>
        </authorList>
    </citation>
    <scope>NUCLEOTIDE SEQUENCE</scope>
</reference>
<dbReference type="PROSITE" id="PS00061">
    <property type="entry name" value="ADH_SHORT"/>
    <property type="match status" value="1"/>
</dbReference>
<accession>A0A8S3VJH1</accession>
<gene>
    <name evidence="3" type="ORF">MEDL_68678</name>
</gene>
<comment type="caution">
    <text evidence="3">The sequence shown here is derived from an EMBL/GenBank/DDBJ whole genome shotgun (WGS) entry which is preliminary data.</text>
</comment>
<dbReference type="GO" id="GO:0008202">
    <property type="term" value="P:steroid metabolic process"/>
    <property type="evidence" value="ECO:0007669"/>
    <property type="project" value="TreeGrafter"/>
</dbReference>
<dbReference type="InterPro" id="IPR036291">
    <property type="entry name" value="NAD(P)-bd_dom_sf"/>
</dbReference>
<dbReference type="InterPro" id="IPR002347">
    <property type="entry name" value="SDR_fam"/>
</dbReference>
<evidence type="ECO:0000313" key="4">
    <source>
        <dbReference type="Proteomes" id="UP000683360"/>
    </source>
</evidence>
<evidence type="ECO:0000256" key="1">
    <source>
        <dbReference type="ARBA" id="ARBA00023002"/>
    </source>
</evidence>
<dbReference type="Pfam" id="PF00106">
    <property type="entry name" value="adh_short"/>
    <property type="match status" value="1"/>
</dbReference>
<evidence type="ECO:0000256" key="2">
    <source>
        <dbReference type="RuleBase" id="RU000363"/>
    </source>
</evidence>
<comment type="similarity">
    <text evidence="2">Belongs to the short-chain dehydrogenases/reductases (SDR) family.</text>
</comment>
<keyword evidence="4" id="KW-1185">Reference proteome</keyword>
<proteinExistence type="inferred from homology"/>
<dbReference type="Gene3D" id="3.40.50.720">
    <property type="entry name" value="NAD(P)-binding Rossmann-like Domain"/>
    <property type="match status" value="1"/>
</dbReference>
<dbReference type="AlphaFoldDB" id="A0A8S3VJH1"/>
<keyword evidence="1 3" id="KW-0560">Oxidoreductase</keyword>
<dbReference type="PANTHER" id="PTHR43313">
    <property type="entry name" value="SHORT-CHAIN DEHYDROGENASE/REDUCTASE FAMILY 9C"/>
    <property type="match status" value="1"/>
</dbReference>
<dbReference type="PRINTS" id="PR00080">
    <property type="entry name" value="SDRFAMILY"/>
</dbReference>
<dbReference type="PRINTS" id="PR00081">
    <property type="entry name" value="GDHRDH"/>
</dbReference>
<dbReference type="Proteomes" id="UP000683360">
    <property type="component" value="Unassembled WGS sequence"/>
</dbReference>
<sequence length="366" mass="40808">MRLFYLLDPTEEEFNRAAGTHCRQDYAVIHCSHHAAAVLKITNSYIESKFKELLPVDKKAVLITGCDTGFGHFIAIRLAKDGFIVFAGVLDINGKGANKLKDRKLPNLHLIQLDVTKSVEIQDAVDHVQKIGEGLWGVINNAGFGIPGDIEFCLLDHYRKCQEVNLNGQIAIVKAFLPMIRKSKGRIVNVSSVAGRFSWPGLSNYNITKHGVETLTDSLRLEMAKFGVGVSMIEPGAFSHATGFASDEVCKRLKKHVDDMWNASTPEMKETYGEKYPYLMYQMFLGLNSEYTDANAEKNVVPIMDAMVDALVNIRPKPRYLVAGGTGLCDIYALYAIFCPYLPEFISDYFISRHTGCHKSIAEQTN</sequence>
<dbReference type="PANTHER" id="PTHR43313:SF36">
    <property type="entry name" value="D-BETA-HYDROXYBUTYRATE DEHYDROGENASE, MITOCHONDRIAL"/>
    <property type="match status" value="1"/>
</dbReference>
<organism evidence="3 4">
    <name type="scientific">Mytilus edulis</name>
    <name type="common">Blue mussel</name>
    <dbReference type="NCBI Taxonomy" id="6550"/>
    <lineage>
        <taxon>Eukaryota</taxon>
        <taxon>Metazoa</taxon>
        <taxon>Spiralia</taxon>
        <taxon>Lophotrochozoa</taxon>
        <taxon>Mollusca</taxon>
        <taxon>Bivalvia</taxon>
        <taxon>Autobranchia</taxon>
        <taxon>Pteriomorphia</taxon>
        <taxon>Mytilida</taxon>
        <taxon>Mytiloidea</taxon>
        <taxon>Mytilidae</taxon>
        <taxon>Mytilinae</taxon>
        <taxon>Mytilus</taxon>
    </lineage>
</organism>
<dbReference type="EC" id="1.1.1.30" evidence="3"/>
<dbReference type="InterPro" id="IPR020904">
    <property type="entry name" value="Sc_DH/Rdtase_CS"/>
</dbReference>
<protein>
    <submittedName>
        <fullName evidence="3">E1.1.1.30</fullName>
        <ecNumber evidence="3">1.1.1.30</ecNumber>
    </submittedName>
</protein>
<dbReference type="OrthoDB" id="2102561at2759"/>
<evidence type="ECO:0000313" key="3">
    <source>
        <dbReference type="EMBL" id="CAG2257376.1"/>
    </source>
</evidence>
<dbReference type="SUPFAM" id="SSF51735">
    <property type="entry name" value="NAD(P)-binding Rossmann-fold domains"/>
    <property type="match status" value="1"/>
</dbReference>
<dbReference type="EMBL" id="CAJPWZ010003328">
    <property type="protein sequence ID" value="CAG2257376.1"/>
    <property type="molecule type" value="Genomic_DNA"/>
</dbReference>